<feature type="transmembrane region" description="Helical" evidence="7">
    <location>
        <begin position="351"/>
        <end position="373"/>
    </location>
</feature>
<feature type="transmembrane region" description="Helical" evidence="7">
    <location>
        <begin position="111"/>
        <end position="131"/>
    </location>
</feature>
<feature type="transmembrane region" description="Helical" evidence="7">
    <location>
        <begin position="449"/>
        <end position="470"/>
    </location>
</feature>
<keyword evidence="6 7" id="KW-0472">Membrane</keyword>
<feature type="transmembrane region" description="Helical" evidence="7">
    <location>
        <begin position="171"/>
        <end position="191"/>
    </location>
</feature>
<reference evidence="8 9" key="1">
    <citation type="journal article" date="2019" name="Int. J. Syst. Evol. Microbiol.">
        <title>The Global Catalogue of Microorganisms (GCM) 10K type strain sequencing project: providing services to taxonomists for standard genome sequencing and annotation.</title>
        <authorList>
            <consortium name="The Broad Institute Genomics Platform"/>
            <consortium name="The Broad Institute Genome Sequencing Center for Infectious Disease"/>
            <person name="Wu L."/>
            <person name="Ma J."/>
        </authorList>
    </citation>
    <scope>NUCLEOTIDE SEQUENCE [LARGE SCALE GENOMIC DNA]</scope>
    <source>
        <strain evidence="8 9">IBRC-M 10256</strain>
    </source>
</reference>
<dbReference type="GeneID" id="73903627"/>
<evidence type="ECO:0000313" key="8">
    <source>
        <dbReference type="EMBL" id="MFC3958577.1"/>
    </source>
</evidence>
<keyword evidence="9" id="KW-1185">Reference proteome</keyword>
<evidence type="ECO:0000256" key="5">
    <source>
        <dbReference type="ARBA" id="ARBA00022989"/>
    </source>
</evidence>
<comment type="similarity">
    <text evidence="2">Belongs to the nucleobase:cation symporter-2 (NCS2) (TC 2.A.40) family. Azg-like subfamily.</text>
</comment>
<sequence length="508" mass="53147">MSSGSTDGQADTGGIAGYFDFAEYGTDLRTETLAGLTTFLAMAYIIVVNPAILSEAITWDQQNGGFQDTVTIDGAQYTAGEVFQMLAIATILASIVAILVMALYANRPFGLAPGMGLNAFFTYTVVILLGVPWQLALAAVFVEGLLFILLTVVGAREYVITLFPEPVKRSVGAGIGVFLLFLGLQELDLVVAYTNAAGEPITPLLEVGNAIVNPVTAIGTLGLIFTLVLYARGISGSIVIGILTTAIAGWVATAADLVSPGTLTPADTYSQVTTEGPISMITSVQYDFTPLFWGFTEGLGMIAEDPLVFVLVVFTFFFVDFFDTAGTLIGVSQIGGFLDEDGDLPNADEPLMADAVGTTVGAMIGTSTVTTFVESSTGIEEGGRTGFTALVVAILFGVSLLVVPLIQMIPAYATYIALVVVGIIMLQGVTEVDWNDPAWAISAGLTVTFMPLTASVSNGLAAGIISYPLVKSAVGRRSDVSVGQWLLAGALVLYFVMYFAADGGLITY</sequence>
<dbReference type="InterPro" id="IPR045018">
    <property type="entry name" value="Azg-like"/>
</dbReference>
<dbReference type="GO" id="GO:1904823">
    <property type="term" value="P:purine nucleobase transmembrane transport"/>
    <property type="evidence" value="ECO:0007669"/>
    <property type="project" value="UniProtKB-ARBA"/>
</dbReference>
<comment type="caution">
    <text evidence="8">The sequence shown here is derived from an EMBL/GenBank/DDBJ whole genome shotgun (WGS) entry which is preliminary data.</text>
</comment>
<feature type="transmembrane region" description="Helical" evidence="7">
    <location>
        <begin position="137"/>
        <end position="159"/>
    </location>
</feature>
<keyword evidence="3" id="KW-0813">Transport</keyword>
<evidence type="ECO:0000256" key="2">
    <source>
        <dbReference type="ARBA" id="ARBA00005697"/>
    </source>
</evidence>
<evidence type="ECO:0000256" key="3">
    <source>
        <dbReference type="ARBA" id="ARBA00022448"/>
    </source>
</evidence>
<name>A0ABD5NNJ6_9EURY</name>
<dbReference type="InterPro" id="IPR006043">
    <property type="entry name" value="NCS2"/>
</dbReference>
<dbReference type="RefSeq" id="WP_256530918.1">
    <property type="nucleotide sequence ID" value="NZ_CP101824.1"/>
</dbReference>
<feature type="transmembrane region" description="Helical" evidence="7">
    <location>
        <begin position="307"/>
        <end position="331"/>
    </location>
</feature>
<dbReference type="Pfam" id="PF00860">
    <property type="entry name" value="Xan_ur_permease"/>
    <property type="match status" value="1"/>
</dbReference>
<feature type="transmembrane region" description="Helical" evidence="7">
    <location>
        <begin position="385"/>
        <end position="405"/>
    </location>
</feature>
<organism evidence="8 9">
    <name type="scientific">Halovivax cerinus</name>
    <dbReference type="NCBI Taxonomy" id="1487865"/>
    <lineage>
        <taxon>Archaea</taxon>
        <taxon>Methanobacteriati</taxon>
        <taxon>Methanobacteriota</taxon>
        <taxon>Stenosarchaea group</taxon>
        <taxon>Halobacteria</taxon>
        <taxon>Halobacteriales</taxon>
        <taxon>Natrialbaceae</taxon>
        <taxon>Halovivax</taxon>
    </lineage>
</organism>
<protein>
    <submittedName>
        <fullName evidence="8">NCS2 family permease</fullName>
    </submittedName>
</protein>
<feature type="transmembrane region" description="Helical" evidence="7">
    <location>
        <begin position="33"/>
        <end position="53"/>
    </location>
</feature>
<dbReference type="Proteomes" id="UP001595846">
    <property type="component" value="Unassembled WGS sequence"/>
</dbReference>
<dbReference type="PANTHER" id="PTHR43337">
    <property type="entry name" value="XANTHINE/URACIL PERMEASE C887.17-RELATED"/>
    <property type="match status" value="1"/>
</dbReference>
<keyword evidence="5 7" id="KW-1133">Transmembrane helix</keyword>
<feature type="transmembrane region" description="Helical" evidence="7">
    <location>
        <begin position="82"/>
        <end position="104"/>
    </location>
</feature>
<proteinExistence type="inferred from homology"/>
<feature type="transmembrane region" description="Helical" evidence="7">
    <location>
        <begin position="482"/>
        <end position="501"/>
    </location>
</feature>
<accession>A0ABD5NNJ6</accession>
<dbReference type="GO" id="GO:0012505">
    <property type="term" value="C:endomembrane system"/>
    <property type="evidence" value="ECO:0007669"/>
    <property type="project" value="UniProtKB-SubCell"/>
</dbReference>
<evidence type="ECO:0000256" key="7">
    <source>
        <dbReference type="SAM" id="Phobius"/>
    </source>
</evidence>
<comment type="subcellular location">
    <subcellularLocation>
        <location evidence="1">Endomembrane system</location>
        <topology evidence="1">Multi-pass membrane protein</topology>
    </subcellularLocation>
</comment>
<dbReference type="PANTHER" id="PTHR43337:SF1">
    <property type="entry name" value="XANTHINE_URACIL PERMEASE C887.17-RELATED"/>
    <property type="match status" value="1"/>
</dbReference>
<evidence type="ECO:0000256" key="4">
    <source>
        <dbReference type="ARBA" id="ARBA00022692"/>
    </source>
</evidence>
<gene>
    <name evidence="8" type="ORF">ACFOUR_09385</name>
</gene>
<dbReference type="EMBL" id="JBHSAQ010000006">
    <property type="protein sequence ID" value="MFC3958577.1"/>
    <property type="molecule type" value="Genomic_DNA"/>
</dbReference>
<feature type="transmembrane region" description="Helical" evidence="7">
    <location>
        <begin position="211"/>
        <end position="231"/>
    </location>
</feature>
<evidence type="ECO:0000256" key="1">
    <source>
        <dbReference type="ARBA" id="ARBA00004127"/>
    </source>
</evidence>
<keyword evidence="4 7" id="KW-0812">Transmembrane</keyword>
<feature type="transmembrane region" description="Helical" evidence="7">
    <location>
        <begin position="238"/>
        <end position="255"/>
    </location>
</feature>
<evidence type="ECO:0000256" key="6">
    <source>
        <dbReference type="ARBA" id="ARBA00023136"/>
    </source>
</evidence>
<feature type="transmembrane region" description="Helical" evidence="7">
    <location>
        <begin position="412"/>
        <end position="429"/>
    </location>
</feature>
<dbReference type="AlphaFoldDB" id="A0ABD5NNJ6"/>
<evidence type="ECO:0000313" key="9">
    <source>
        <dbReference type="Proteomes" id="UP001595846"/>
    </source>
</evidence>